<keyword evidence="4" id="KW-0472">Membrane</keyword>
<feature type="transmembrane region" description="Helical" evidence="4">
    <location>
        <begin position="258"/>
        <end position="277"/>
    </location>
</feature>
<dbReference type="InterPro" id="IPR045058">
    <property type="entry name" value="GIMA/IAN/Toc"/>
</dbReference>
<keyword evidence="2" id="KW-0547">Nucleotide-binding</keyword>
<comment type="similarity">
    <text evidence="1">Belongs to the TRAFAC class TrmE-Era-EngA-EngB-Septin-like GTPase superfamily. AIG1/Toc34/Toc159-like paraseptin GTPase family. IAN subfamily.</text>
</comment>
<dbReference type="SUPFAM" id="SSF52540">
    <property type="entry name" value="P-loop containing nucleoside triphosphate hydrolases"/>
    <property type="match status" value="1"/>
</dbReference>
<dbReference type="PROSITE" id="PS50007">
    <property type="entry name" value="PIPLC_X_DOMAIN"/>
    <property type="match status" value="1"/>
</dbReference>
<feature type="domain" description="AIG1-type G" evidence="5">
    <location>
        <begin position="9"/>
        <end position="215"/>
    </location>
</feature>
<evidence type="ECO:0000256" key="4">
    <source>
        <dbReference type="SAM" id="Phobius"/>
    </source>
</evidence>
<dbReference type="Ensembl" id="ENSSRHT00000021915.1">
    <property type="protein sequence ID" value="ENSSRHP00000021250.1"/>
    <property type="gene ID" value="ENSSRHG00000011314.1"/>
</dbReference>
<evidence type="ECO:0000259" key="5">
    <source>
        <dbReference type="PROSITE" id="PS51720"/>
    </source>
</evidence>
<dbReference type="GO" id="GO:0005525">
    <property type="term" value="F:GTP binding"/>
    <property type="evidence" value="ECO:0007669"/>
    <property type="project" value="UniProtKB-KW"/>
</dbReference>
<evidence type="ECO:0000313" key="7">
    <source>
        <dbReference type="Proteomes" id="UP000472270"/>
    </source>
</evidence>
<dbReference type="InterPro" id="IPR027417">
    <property type="entry name" value="P-loop_NTPase"/>
</dbReference>
<protein>
    <submittedName>
        <fullName evidence="6">GTPase IMAP family member 7-like</fullName>
    </submittedName>
</protein>
<evidence type="ECO:0000256" key="3">
    <source>
        <dbReference type="ARBA" id="ARBA00023134"/>
    </source>
</evidence>
<dbReference type="PANTHER" id="PTHR10903">
    <property type="entry name" value="GTPASE, IMAP FAMILY MEMBER-RELATED"/>
    <property type="match status" value="1"/>
</dbReference>
<sequence>MGCTCNVSLPERKIILLGKTEDGKSSAGNTILGEDVFTTKASASNVIVEYQKRERKVHGRKITVIDTPGAFDTDHNDEETKSEILKALIDCAPEVDAFVVVLKVGRYTEHENEVVQKILNTFKDEHVLKHTVILFTFGEQLEGKTTEEFMKDCSQLQELVDKCGGRCHVIDNKYWNKRKRGNKSNKVQVKNLLETIDKIVEENGRFTSEVLLEVEKHIQEEVKNITEENVPPEEQREKAKKIVHCNYLRQFAGAATEAVLGALIGIGVVVAPVLYILKSYLTLKTAFAEAGVGAAVAEGAVAGAGTLAATVLGAAAFVGGVAGGISGWKAAAEAESVSDAIAKAAMDTWENGTFLIEKAEEMVGLNSKMANL</sequence>
<dbReference type="Pfam" id="PF04548">
    <property type="entry name" value="AIG1"/>
    <property type="match status" value="1"/>
</dbReference>
<evidence type="ECO:0000256" key="1">
    <source>
        <dbReference type="ARBA" id="ARBA00008535"/>
    </source>
</evidence>
<evidence type="ECO:0000256" key="2">
    <source>
        <dbReference type="ARBA" id="ARBA00022741"/>
    </source>
</evidence>
<dbReference type="FunFam" id="3.40.50.300:FF:000366">
    <property type="entry name" value="GTPase, IMAP family member 2"/>
    <property type="match status" value="1"/>
</dbReference>
<reference evidence="6" key="1">
    <citation type="submission" date="2025-08" db="UniProtKB">
        <authorList>
            <consortium name="Ensembl"/>
        </authorList>
    </citation>
    <scope>IDENTIFICATION</scope>
</reference>
<dbReference type="InterPro" id="IPR006703">
    <property type="entry name" value="G_AIG1"/>
</dbReference>
<keyword evidence="4" id="KW-0812">Transmembrane</keyword>
<dbReference type="Gene3D" id="3.40.50.300">
    <property type="entry name" value="P-loop containing nucleotide triphosphate hydrolases"/>
    <property type="match status" value="1"/>
</dbReference>
<dbReference type="PROSITE" id="PS51720">
    <property type="entry name" value="G_AIG1"/>
    <property type="match status" value="1"/>
</dbReference>
<organism evidence="6 7">
    <name type="scientific">Sinocyclocheilus rhinocerous</name>
    <dbReference type="NCBI Taxonomy" id="307959"/>
    <lineage>
        <taxon>Eukaryota</taxon>
        <taxon>Metazoa</taxon>
        <taxon>Chordata</taxon>
        <taxon>Craniata</taxon>
        <taxon>Vertebrata</taxon>
        <taxon>Euteleostomi</taxon>
        <taxon>Actinopterygii</taxon>
        <taxon>Neopterygii</taxon>
        <taxon>Teleostei</taxon>
        <taxon>Ostariophysi</taxon>
        <taxon>Cypriniformes</taxon>
        <taxon>Cyprinidae</taxon>
        <taxon>Cyprininae</taxon>
        <taxon>Sinocyclocheilus</taxon>
    </lineage>
</organism>
<gene>
    <name evidence="6" type="primary">LOC107707281</name>
</gene>
<accession>A0A673H6V3</accession>
<dbReference type="Proteomes" id="UP000472270">
    <property type="component" value="Unassembled WGS sequence"/>
</dbReference>
<reference evidence="6" key="2">
    <citation type="submission" date="2025-09" db="UniProtKB">
        <authorList>
            <consortium name="Ensembl"/>
        </authorList>
    </citation>
    <scope>IDENTIFICATION</scope>
</reference>
<dbReference type="AlphaFoldDB" id="A0A673H6V3"/>
<keyword evidence="7" id="KW-1185">Reference proteome</keyword>
<dbReference type="PANTHER" id="PTHR10903:SF62">
    <property type="entry name" value="GTPASE IMAP FAMILY MEMBER 4-LIKE-RELATED"/>
    <property type="match status" value="1"/>
</dbReference>
<name>A0A673H6V3_9TELE</name>
<keyword evidence="4" id="KW-1133">Transmembrane helix</keyword>
<keyword evidence="3" id="KW-0342">GTP-binding</keyword>
<proteinExistence type="inferred from homology"/>
<evidence type="ECO:0000313" key="6">
    <source>
        <dbReference type="Ensembl" id="ENSSRHP00000021250.1"/>
    </source>
</evidence>